<dbReference type="AlphaFoldDB" id="W7CS94"/>
<comment type="caution">
    <text evidence="2">The sequence shown here is derived from an EMBL/GenBank/DDBJ whole genome shotgun (WGS) entry which is preliminary data.</text>
</comment>
<sequence length="93" mass="10603">MRLIFFGIINSVAFVLSGTIIPLGFFPEIFQKILILQPFKGIIDTPAMIFTQQYTNLQSLGFMLLQVAWIVIFYFVNELVFKIGIKKIEIQGG</sequence>
<feature type="transmembrane region" description="Helical" evidence="1">
    <location>
        <begin position="60"/>
        <end position="81"/>
    </location>
</feature>
<evidence type="ECO:0000256" key="1">
    <source>
        <dbReference type="SAM" id="Phobius"/>
    </source>
</evidence>
<keyword evidence="1" id="KW-0472">Membrane</keyword>
<dbReference type="EMBL" id="AODL01000037">
    <property type="protein sequence ID" value="EUJ42534.1"/>
    <property type="molecule type" value="Genomic_DNA"/>
</dbReference>
<keyword evidence="1" id="KW-0812">Transmembrane</keyword>
<dbReference type="Pfam" id="PF06182">
    <property type="entry name" value="ABC2_membrane_6"/>
    <property type="match status" value="1"/>
</dbReference>
<dbReference type="PATRIC" id="fig|1265816.5.peg.3177"/>
<keyword evidence="3" id="KW-1185">Reference proteome</keyword>
<proteinExistence type="predicted"/>
<reference evidence="2 3" key="1">
    <citation type="journal article" date="2014" name="Int. J. Syst. Evol. Microbiol.">
        <title>Listeria floridensis sp. nov., Listeria aquatica sp. nov., Listeria cornellensis sp. nov., Listeria riparia sp. nov. and Listeria grandensis sp. nov., from agricultural and natural environments.</title>
        <authorList>
            <person name="den Bakker H.C."/>
            <person name="Warchocki S."/>
            <person name="Wright E.M."/>
            <person name="Allred A.F."/>
            <person name="Ahlstrom C."/>
            <person name="Manuel C.S."/>
            <person name="Stasiewicz M.J."/>
            <person name="Burrell A."/>
            <person name="Roof S."/>
            <person name="Strawn L."/>
            <person name="Fortes E.D."/>
            <person name="Nightingale K.K."/>
            <person name="Kephart D."/>
            <person name="Wiedmann M."/>
        </authorList>
    </citation>
    <scope>NUCLEOTIDE SEQUENCE [LARGE SCALE GENOMIC DNA]</scope>
    <source>
        <strain evidence="2 3">FSL S10-1204</strain>
    </source>
</reference>
<evidence type="ECO:0000313" key="3">
    <source>
        <dbReference type="Proteomes" id="UP000019248"/>
    </source>
</evidence>
<feature type="transmembrane region" description="Helical" evidence="1">
    <location>
        <begin position="7"/>
        <end position="26"/>
    </location>
</feature>
<evidence type="ECO:0000313" key="2">
    <source>
        <dbReference type="EMBL" id="EUJ42534.1"/>
    </source>
</evidence>
<keyword evidence="1" id="KW-1133">Transmembrane helix</keyword>
<organism evidence="2 3">
    <name type="scientific">Listeria riparia FSL S10-1204</name>
    <dbReference type="NCBI Taxonomy" id="1265816"/>
    <lineage>
        <taxon>Bacteria</taxon>
        <taxon>Bacillati</taxon>
        <taxon>Bacillota</taxon>
        <taxon>Bacilli</taxon>
        <taxon>Bacillales</taxon>
        <taxon>Listeriaceae</taxon>
        <taxon>Listeria</taxon>
    </lineage>
</organism>
<dbReference type="PANTHER" id="PTHR36832:SF1">
    <property type="entry name" value="SLR1174 PROTEIN"/>
    <property type="match status" value="1"/>
</dbReference>
<evidence type="ECO:0008006" key="4">
    <source>
        <dbReference type="Google" id="ProtNLM"/>
    </source>
</evidence>
<protein>
    <recommendedName>
        <fullName evidence="4">ABC transporter permease</fullName>
    </recommendedName>
</protein>
<dbReference type="InterPro" id="IPR010390">
    <property type="entry name" value="ABC-2_transporter-like"/>
</dbReference>
<dbReference type="Proteomes" id="UP000019248">
    <property type="component" value="Unassembled WGS sequence"/>
</dbReference>
<dbReference type="PANTHER" id="PTHR36832">
    <property type="entry name" value="SLR1174 PROTEIN-RELATED"/>
    <property type="match status" value="1"/>
</dbReference>
<accession>W7CS94</accession>
<name>W7CS94_9LIST</name>
<gene>
    <name evidence="2" type="ORF">PRIP_16087</name>
</gene>
<dbReference type="RefSeq" id="WP_052008982.1">
    <property type="nucleotide sequence ID" value="NZ_AODL01000037.1"/>
</dbReference>